<proteinExistence type="inferred from homology"/>
<evidence type="ECO:0000256" key="3">
    <source>
        <dbReference type="ARBA" id="ARBA00022452"/>
    </source>
</evidence>
<dbReference type="InterPro" id="IPR037066">
    <property type="entry name" value="Plug_dom_sf"/>
</dbReference>
<evidence type="ECO:0000256" key="13">
    <source>
        <dbReference type="RuleBase" id="RU003357"/>
    </source>
</evidence>
<comment type="caution">
    <text evidence="15">The sequence shown here is derived from an EMBL/GenBank/DDBJ whole genome shotgun (WGS) entry which is preliminary data.</text>
</comment>
<keyword evidence="15" id="KW-0675">Receptor</keyword>
<organism evidence="15 16">
    <name type="scientific">Tistrella arctica</name>
    <dbReference type="NCBI Taxonomy" id="3133430"/>
    <lineage>
        <taxon>Bacteria</taxon>
        <taxon>Pseudomonadati</taxon>
        <taxon>Pseudomonadota</taxon>
        <taxon>Alphaproteobacteria</taxon>
        <taxon>Geminicoccales</taxon>
        <taxon>Geminicoccaceae</taxon>
        <taxon>Tistrella</taxon>
    </lineage>
</organism>
<dbReference type="InterPro" id="IPR000531">
    <property type="entry name" value="Beta-barrel_TonB"/>
</dbReference>
<evidence type="ECO:0000256" key="12">
    <source>
        <dbReference type="PROSITE-ProRule" id="PRU01360"/>
    </source>
</evidence>
<evidence type="ECO:0000256" key="7">
    <source>
        <dbReference type="ARBA" id="ARBA00023004"/>
    </source>
</evidence>
<dbReference type="PANTHER" id="PTHR30069:SF53">
    <property type="entry name" value="COLICIN I RECEPTOR-RELATED"/>
    <property type="match status" value="1"/>
</dbReference>
<feature type="domain" description="Secretin/TonB short N-terminal" evidence="14">
    <location>
        <begin position="84"/>
        <end position="135"/>
    </location>
</feature>
<gene>
    <name evidence="15" type="ORF">WG926_24685</name>
</gene>
<evidence type="ECO:0000256" key="5">
    <source>
        <dbReference type="ARBA" id="ARBA00022692"/>
    </source>
</evidence>
<dbReference type="Pfam" id="PF00593">
    <property type="entry name" value="TonB_dep_Rec_b-barrel"/>
    <property type="match status" value="1"/>
</dbReference>
<keyword evidence="7" id="KW-0408">Iron</keyword>
<keyword evidence="10 12" id="KW-0472">Membrane</keyword>
<keyword evidence="4" id="KW-0410">Iron transport</keyword>
<sequence length="782" mass="85183">MTDRKMERPCLDSGRVPMIGAALIGAMMAVTMPAPASAQAQAPVQAQAPIQAPAAGDAAGPVTFSIPPQMLDQALTSLADQAGLVLLFSAPEAATIPSAGLTGTHDVHEALRRLLTDTGYAYRFVDARTVTIDRITPAGRAVALPDMVVTTTAAGYAQKLTDAPASVTVIPRDELEKRPFRSLADAVRHVEGVNVVGGDKGSISIRGMESGHVLILVDGKRQETSAANPKGANAEGLAQNWIPPLEAIERIEVVRGPMSTLYGSEAMGGVINVITRKVGQAWSGAVGADYTAQGHGRYGDEWQGDIYLSGPLVEDKLGLQVWGYEKRRQEDEVVNGHGRSLRRNGTARLTLTPDEIHEIQIEGGRTTQQFRNRLERSGQERETDYTRDHMSLSHGGNWSFGRSDVAVYREVARRDGPTETWKPKTTNLVADAKLVITEFDDHIPTIGLQWKESELVSGGYRGRADGDRTTTSVWERSAFAENEWRVTDDFSLTGGLRVDDNEFFGDHWTPRAYAVWRMAPDWTLKGGIAKGFKSPTLVQINPDIGNPQRGGAVTWGNPDLQPEESVNTEIGLYYEGRAFSVNATLFNTDYKNKIANTGSAILRDENGDIIYSPDGSGTPYSGYFNIGEATMRGLELAGRWQIADDLALRGNYTFIDSEMNTKGARFHSYSLESLDGEKLVGVPDHTLSLTLDWLVTDDVSTFVTGAYRSRESRISFGQGNTASDGVGSITTYDLGGAWKIHPALSVNAAIYNVTDAVNEPEDGKYWYVEDGRRFWLGLRASF</sequence>
<name>A0ABU9YSA0_9PROT</name>
<evidence type="ECO:0000256" key="8">
    <source>
        <dbReference type="ARBA" id="ARBA00023065"/>
    </source>
</evidence>
<evidence type="ECO:0000256" key="11">
    <source>
        <dbReference type="ARBA" id="ARBA00023237"/>
    </source>
</evidence>
<evidence type="ECO:0000256" key="4">
    <source>
        <dbReference type="ARBA" id="ARBA00022496"/>
    </source>
</evidence>
<dbReference type="InterPro" id="IPR012910">
    <property type="entry name" value="Plug_dom"/>
</dbReference>
<protein>
    <submittedName>
        <fullName evidence="15">TonB-dependent receptor</fullName>
    </submittedName>
</protein>
<evidence type="ECO:0000313" key="15">
    <source>
        <dbReference type="EMBL" id="MEN2991532.1"/>
    </source>
</evidence>
<keyword evidence="11 12" id="KW-0998">Cell outer membrane</keyword>
<keyword evidence="16" id="KW-1185">Reference proteome</keyword>
<dbReference type="CDD" id="cd01347">
    <property type="entry name" value="ligand_gated_channel"/>
    <property type="match status" value="1"/>
</dbReference>
<dbReference type="RefSeq" id="WP_345938523.1">
    <property type="nucleotide sequence ID" value="NZ_JBBKTW010000011.1"/>
</dbReference>
<evidence type="ECO:0000256" key="6">
    <source>
        <dbReference type="ARBA" id="ARBA00022729"/>
    </source>
</evidence>
<evidence type="ECO:0000256" key="10">
    <source>
        <dbReference type="ARBA" id="ARBA00023136"/>
    </source>
</evidence>
<dbReference type="PROSITE" id="PS52016">
    <property type="entry name" value="TONB_DEPENDENT_REC_3"/>
    <property type="match status" value="1"/>
</dbReference>
<comment type="subcellular location">
    <subcellularLocation>
        <location evidence="1 12">Cell outer membrane</location>
        <topology evidence="1 12">Multi-pass membrane protein</topology>
    </subcellularLocation>
</comment>
<dbReference type="InterPro" id="IPR036942">
    <property type="entry name" value="Beta-barrel_TonB_sf"/>
</dbReference>
<dbReference type="Gene3D" id="2.40.170.20">
    <property type="entry name" value="TonB-dependent receptor, beta-barrel domain"/>
    <property type="match status" value="1"/>
</dbReference>
<keyword evidence="2 12" id="KW-0813">Transport</keyword>
<dbReference type="Gene3D" id="2.170.130.10">
    <property type="entry name" value="TonB-dependent receptor, plug domain"/>
    <property type="match status" value="1"/>
</dbReference>
<evidence type="ECO:0000256" key="2">
    <source>
        <dbReference type="ARBA" id="ARBA00022448"/>
    </source>
</evidence>
<evidence type="ECO:0000313" key="16">
    <source>
        <dbReference type="Proteomes" id="UP001413721"/>
    </source>
</evidence>
<dbReference type="InterPro" id="IPR039426">
    <property type="entry name" value="TonB-dep_rcpt-like"/>
</dbReference>
<keyword evidence="6" id="KW-0732">Signal</keyword>
<dbReference type="InterPro" id="IPR011662">
    <property type="entry name" value="Secretin/TonB_short_N"/>
</dbReference>
<evidence type="ECO:0000259" key="14">
    <source>
        <dbReference type="SMART" id="SM00965"/>
    </source>
</evidence>
<keyword evidence="3 12" id="KW-1134">Transmembrane beta strand</keyword>
<comment type="similarity">
    <text evidence="12 13">Belongs to the TonB-dependent receptor family.</text>
</comment>
<reference evidence="15 16" key="1">
    <citation type="submission" date="2024-03" db="EMBL/GenBank/DDBJ databases">
        <title>High-quality draft genome sequencing of Tistrella sp. BH-R2-4.</title>
        <authorList>
            <person name="Dong C."/>
        </authorList>
    </citation>
    <scope>NUCLEOTIDE SEQUENCE [LARGE SCALE GENOMIC DNA]</scope>
    <source>
        <strain evidence="15 16">BH-R2-4</strain>
    </source>
</reference>
<keyword evidence="8" id="KW-0406">Ion transport</keyword>
<dbReference type="SUPFAM" id="SSF56935">
    <property type="entry name" value="Porins"/>
    <property type="match status" value="1"/>
</dbReference>
<dbReference type="Pfam" id="PF07715">
    <property type="entry name" value="Plug"/>
    <property type="match status" value="1"/>
</dbReference>
<keyword evidence="9 13" id="KW-0798">TonB box</keyword>
<dbReference type="PANTHER" id="PTHR30069">
    <property type="entry name" value="TONB-DEPENDENT OUTER MEMBRANE RECEPTOR"/>
    <property type="match status" value="1"/>
</dbReference>
<evidence type="ECO:0000256" key="9">
    <source>
        <dbReference type="ARBA" id="ARBA00023077"/>
    </source>
</evidence>
<dbReference type="SMART" id="SM00965">
    <property type="entry name" value="STN"/>
    <property type="match status" value="1"/>
</dbReference>
<dbReference type="EMBL" id="JBBKTW010000011">
    <property type="protein sequence ID" value="MEN2991532.1"/>
    <property type="molecule type" value="Genomic_DNA"/>
</dbReference>
<accession>A0ABU9YSA0</accession>
<evidence type="ECO:0000256" key="1">
    <source>
        <dbReference type="ARBA" id="ARBA00004571"/>
    </source>
</evidence>
<keyword evidence="5 12" id="KW-0812">Transmembrane</keyword>
<dbReference type="Gene3D" id="3.55.50.30">
    <property type="match status" value="1"/>
</dbReference>
<dbReference type="Proteomes" id="UP001413721">
    <property type="component" value="Unassembled WGS sequence"/>
</dbReference>